<evidence type="ECO:0000313" key="1">
    <source>
        <dbReference type="EMBL" id="KAA6384337.1"/>
    </source>
</evidence>
<accession>A0A5J4VNV0</accession>
<evidence type="ECO:0000313" key="2">
    <source>
        <dbReference type="Proteomes" id="UP000324800"/>
    </source>
</evidence>
<dbReference type="AlphaFoldDB" id="A0A5J4VNV0"/>
<protein>
    <submittedName>
        <fullName evidence="1">Uncharacterized protein</fullName>
    </submittedName>
</protein>
<organism evidence="1 2">
    <name type="scientific">Streblomastix strix</name>
    <dbReference type="NCBI Taxonomy" id="222440"/>
    <lineage>
        <taxon>Eukaryota</taxon>
        <taxon>Metamonada</taxon>
        <taxon>Preaxostyla</taxon>
        <taxon>Oxymonadida</taxon>
        <taxon>Streblomastigidae</taxon>
        <taxon>Streblomastix</taxon>
    </lineage>
</organism>
<name>A0A5J4VNV0_9EUKA</name>
<sequence>MLYKLTILSIQHVLEGNTIETLIDLVGKCAALLCFAERSTNIRILMMEGDQGAKQFEPGNNGFLSHAIQTLHALRIIYRQGSQDLVNPQTGQYSATAIGLGQQILRQMTFTPTQIIQQFYSGQLIPDHRYNNHSMVLAFTHEFNHFKVLP</sequence>
<dbReference type="EMBL" id="SNRW01005807">
    <property type="protein sequence ID" value="KAA6384337.1"/>
    <property type="molecule type" value="Genomic_DNA"/>
</dbReference>
<gene>
    <name evidence="1" type="ORF">EZS28_020134</name>
</gene>
<dbReference type="Proteomes" id="UP000324800">
    <property type="component" value="Unassembled WGS sequence"/>
</dbReference>
<comment type="caution">
    <text evidence="1">The sequence shown here is derived from an EMBL/GenBank/DDBJ whole genome shotgun (WGS) entry which is preliminary data.</text>
</comment>
<reference evidence="1 2" key="1">
    <citation type="submission" date="2019-03" db="EMBL/GenBank/DDBJ databases">
        <title>Single cell metagenomics reveals metabolic interactions within the superorganism composed of flagellate Streblomastix strix and complex community of Bacteroidetes bacteria on its surface.</title>
        <authorList>
            <person name="Treitli S.C."/>
            <person name="Kolisko M."/>
            <person name="Husnik F."/>
            <person name="Keeling P."/>
            <person name="Hampl V."/>
        </authorList>
    </citation>
    <scope>NUCLEOTIDE SEQUENCE [LARGE SCALE GENOMIC DNA]</scope>
    <source>
        <strain evidence="1">ST1C</strain>
    </source>
</reference>
<proteinExistence type="predicted"/>